<feature type="region of interest" description="Disordered" evidence="1">
    <location>
        <begin position="182"/>
        <end position="233"/>
    </location>
</feature>
<reference evidence="2" key="1">
    <citation type="journal article" date="2019" name="bioRxiv">
        <title>The Genome of the Zebra Mussel, Dreissena polymorpha: A Resource for Invasive Species Research.</title>
        <authorList>
            <person name="McCartney M.A."/>
            <person name="Auch B."/>
            <person name="Kono T."/>
            <person name="Mallez S."/>
            <person name="Zhang Y."/>
            <person name="Obille A."/>
            <person name="Becker A."/>
            <person name="Abrahante J.E."/>
            <person name="Garbe J."/>
            <person name="Badalamenti J.P."/>
            <person name="Herman A."/>
            <person name="Mangelson H."/>
            <person name="Liachko I."/>
            <person name="Sullivan S."/>
            <person name="Sone E.D."/>
            <person name="Koren S."/>
            <person name="Silverstein K.A.T."/>
            <person name="Beckman K.B."/>
            <person name="Gohl D.M."/>
        </authorList>
    </citation>
    <scope>NUCLEOTIDE SEQUENCE</scope>
    <source>
        <strain evidence="2">Duluth1</strain>
        <tissue evidence="2">Whole animal</tissue>
    </source>
</reference>
<dbReference type="Proteomes" id="UP000828390">
    <property type="component" value="Unassembled WGS sequence"/>
</dbReference>
<accession>A0A9D4FSF4</accession>
<gene>
    <name evidence="2" type="ORF">DPMN_156054</name>
</gene>
<evidence type="ECO:0000256" key="1">
    <source>
        <dbReference type="SAM" id="MobiDB-lite"/>
    </source>
</evidence>
<sequence>MKSALGTEKIVFGTPYQHIFGIFISASESDLNNEPVIAPVRVFVCLSTNSRYSSPSTSRHSFTSPHLINSERLTTSENNCGNQILKAFANSLDPDETPQNVAFSEGKNWLLDWRMRAGWLAGGLAGWLAGWRNKLTGSDDVVNAKHNGGNNVIVKADLKNAPTAGIEHVASRSTFGMCMRVREREREREREGEGEGEREEKREIETSRRERERERGRDDARERGEFADDEIDRRDIETMYNIMICSNEDEVSKKR</sequence>
<proteinExistence type="predicted"/>
<organism evidence="2 3">
    <name type="scientific">Dreissena polymorpha</name>
    <name type="common">Zebra mussel</name>
    <name type="synonym">Mytilus polymorpha</name>
    <dbReference type="NCBI Taxonomy" id="45954"/>
    <lineage>
        <taxon>Eukaryota</taxon>
        <taxon>Metazoa</taxon>
        <taxon>Spiralia</taxon>
        <taxon>Lophotrochozoa</taxon>
        <taxon>Mollusca</taxon>
        <taxon>Bivalvia</taxon>
        <taxon>Autobranchia</taxon>
        <taxon>Heteroconchia</taxon>
        <taxon>Euheterodonta</taxon>
        <taxon>Imparidentia</taxon>
        <taxon>Neoheterodontei</taxon>
        <taxon>Myida</taxon>
        <taxon>Dreissenoidea</taxon>
        <taxon>Dreissenidae</taxon>
        <taxon>Dreissena</taxon>
    </lineage>
</organism>
<name>A0A9D4FSF4_DREPO</name>
<keyword evidence="3" id="KW-1185">Reference proteome</keyword>
<dbReference type="AlphaFoldDB" id="A0A9D4FSF4"/>
<dbReference type="EMBL" id="JAIWYP010000007">
    <property type="protein sequence ID" value="KAH3802378.1"/>
    <property type="molecule type" value="Genomic_DNA"/>
</dbReference>
<comment type="caution">
    <text evidence="2">The sequence shown here is derived from an EMBL/GenBank/DDBJ whole genome shotgun (WGS) entry which is preliminary data.</text>
</comment>
<protein>
    <submittedName>
        <fullName evidence="2">Uncharacterized protein</fullName>
    </submittedName>
</protein>
<evidence type="ECO:0000313" key="2">
    <source>
        <dbReference type="EMBL" id="KAH3802378.1"/>
    </source>
</evidence>
<reference evidence="2" key="2">
    <citation type="submission" date="2020-11" db="EMBL/GenBank/DDBJ databases">
        <authorList>
            <person name="McCartney M.A."/>
            <person name="Auch B."/>
            <person name="Kono T."/>
            <person name="Mallez S."/>
            <person name="Becker A."/>
            <person name="Gohl D.M."/>
            <person name="Silverstein K.A.T."/>
            <person name="Koren S."/>
            <person name="Bechman K.B."/>
            <person name="Herman A."/>
            <person name="Abrahante J.E."/>
            <person name="Garbe J."/>
        </authorList>
    </citation>
    <scope>NUCLEOTIDE SEQUENCE</scope>
    <source>
        <strain evidence="2">Duluth1</strain>
        <tissue evidence="2">Whole animal</tissue>
    </source>
</reference>
<evidence type="ECO:0000313" key="3">
    <source>
        <dbReference type="Proteomes" id="UP000828390"/>
    </source>
</evidence>